<evidence type="ECO:0000313" key="2">
    <source>
        <dbReference type="EMBL" id="CAB9505093.1"/>
    </source>
</evidence>
<keyword evidence="3" id="KW-1185">Reference proteome</keyword>
<reference evidence="2" key="1">
    <citation type="submission" date="2020-06" db="EMBL/GenBank/DDBJ databases">
        <authorList>
            <consortium name="Plant Systems Biology data submission"/>
        </authorList>
    </citation>
    <scope>NUCLEOTIDE SEQUENCE</scope>
    <source>
        <strain evidence="2">D6</strain>
    </source>
</reference>
<keyword evidence="1" id="KW-0472">Membrane</keyword>
<accession>A0A9N8HCH9</accession>
<protein>
    <submittedName>
        <fullName evidence="2">Glycosyltransferase (GlcNAc)</fullName>
    </submittedName>
</protein>
<dbReference type="Proteomes" id="UP001153069">
    <property type="component" value="Unassembled WGS sequence"/>
</dbReference>
<dbReference type="PANTHER" id="PTHR34496">
    <property type="entry name" value="GLCNAC TRANSFERASE-RELATED"/>
    <property type="match status" value="1"/>
</dbReference>
<feature type="transmembrane region" description="Helical" evidence="1">
    <location>
        <begin position="21"/>
        <end position="46"/>
    </location>
</feature>
<comment type="caution">
    <text evidence="2">The sequence shown here is derived from an EMBL/GenBank/DDBJ whole genome shotgun (WGS) entry which is preliminary data.</text>
</comment>
<evidence type="ECO:0000313" key="3">
    <source>
        <dbReference type="Proteomes" id="UP001153069"/>
    </source>
</evidence>
<dbReference type="PANTHER" id="PTHR34496:SF10">
    <property type="entry name" value="GLCNAC TRANSFERASE"/>
    <property type="match status" value="1"/>
</dbReference>
<keyword evidence="1" id="KW-0812">Transmembrane</keyword>
<name>A0A9N8HCH9_9STRA</name>
<proteinExistence type="predicted"/>
<dbReference type="OrthoDB" id="76265at2759"/>
<evidence type="ECO:0000256" key="1">
    <source>
        <dbReference type="SAM" id="Phobius"/>
    </source>
</evidence>
<gene>
    <name evidence="2" type="ORF">SEMRO_218_G090180.1</name>
</gene>
<dbReference type="Pfam" id="PF11397">
    <property type="entry name" value="GlcNAc"/>
    <property type="match status" value="1"/>
</dbReference>
<dbReference type="InterPro" id="IPR029044">
    <property type="entry name" value="Nucleotide-diphossugar_trans"/>
</dbReference>
<dbReference type="EMBL" id="CAICTM010000217">
    <property type="protein sequence ID" value="CAB9505093.1"/>
    <property type="molecule type" value="Genomic_DNA"/>
</dbReference>
<feature type="transmembrane region" description="Helical" evidence="1">
    <location>
        <begin position="540"/>
        <end position="559"/>
    </location>
</feature>
<dbReference type="InterPro" id="IPR021067">
    <property type="entry name" value="Glycosyltransferase"/>
</dbReference>
<organism evidence="2 3">
    <name type="scientific">Seminavis robusta</name>
    <dbReference type="NCBI Taxonomy" id="568900"/>
    <lineage>
        <taxon>Eukaryota</taxon>
        <taxon>Sar</taxon>
        <taxon>Stramenopiles</taxon>
        <taxon>Ochrophyta</taxon>
        <taxon>Bacillariophyta</taxon>
        <taxon>Bacillariophyceae</taxon>
        <taxon>Bacillariophycidae</taxon>
        <taxon>Naviculales</taxon>
        <taxon>Naviculaceae</taxon>
        <taxon>Seminavis</taxon>
    </lineage>
</organism>
<dbReference type="SUPFAM" id="SSF53448">
    <property type="entry name" value="Nucleotide-diphospho-sugar transferases"/>
    <property type="match status" value="1"/>
</dbReference>
<keyword evidence="1" id="KW-1133">Transmembrane helix</keyword>
<dbReference type="AlphaFoldDB" id="A0A9N8HCH9"/>
<sequence>MVPPTPPPHHQVRRKRSRQAFGVPQQVVAGIILLLWLGVLLVGVAVCHRYDTTSAATSTDAMTFSATANRRNLREVTSAVTALVVSDSQPPVPVPVPEKKPALALDEIVEYLEGWITQLHKQLLDIPRPAAVESVWEAFHNLTEQTLYPWDQEYLTRMPTRRTDGSIFLSVISYRDEHCTNTLEQAYAQAQDPDNLFVGLVQQNCYKDCRTGLQEDGLYHKTDPDPDCYETFCQTDVGAPHCQAGRVRVLRMEEPESLGPYMARYLASKIWYGEEYYIQIDSHMTFAQSWDAISISSLQKAPSNKPVISHYPPSHKFDLKTFERLPASRICGPIFTPNTIRLEGSQIWDIWKLDTPRFAPVLGAGYVVAQSSILKEVPYDPFLPWVFMGEEIILSARLWTAGYDFFSPAQAVLGHIYNREHTPKFWESVHRAFTPGLYNEMQELVGERIKHQLDYPEYSRDMVASSSILTASDQYAMGTTADRTLDDYMKMIGMNTTTKEVTRMEWCEHGQPPPGFEQYKHLYEHKGRTSVRRKTLAQKVASVASKVLVVVLGLLLLLLPLRKRWLRPGQDN</sequence>